<dbReference type="AlphaFoldDB" id="A0A4R6IWS0"/>
<dbReference type="InterPro" id="IPR018490">
    <property type="entry name" value="cNMP-bd_dom_sf"/>
</dbReference>
<evidence type="ECO:0000259" key="1">
    <source>
        <dbReference type="Pfam" id="PF00027"/>
    </source>
</evidence>
<keyword evidence="3" id="KW-1185">Reference proteome</keyword>
<name>A0A4R6IWS0_9BACT</name>
<gene>
    <name evidence="2" type="ORF">BC659_2139</name>
</gene>
<dbReference type="OrthoDB" id="792939at2"/>
<dbReference type="SUPFAM" id="SSF51206">
    <property type="entry name" value="cAMP-binding domain-like"/>
    <property type="match status" value="1"/>
</dbReference>
<organism evidence="2 3">
    <name type="scientific">Sediminibacterium goheungense</name>
    <dbReference type="NCBI Taxonomy" id="1086393"/>
    <lineage>
        <taxon>Bacteria</taxon>
        <taxon>Pseudomonadati</taxon>
        <taxon>Bacteroidota</taxon>
        <taxon>Chitinophagia</taxon>
        <taxon>Chitinophagales</taxon>
        <taxon>Chitinophagaceae</taxon>
        <taxon>Sediminibacterium</taxon>
    </lineage>
</organism>
<evidence type="ECO:0000313" key="3">
    <source>
        <dbReference type="Proteomes" id="UP000295741"/>
    </source>
</evidence>
<feature type="domain" description="Cyclic nucleotide-binding" evidence="1">
    <location>
        <begin position="39"/>
        <end position="124"/>
    </location>
</feature>
<dbReference type="RefSeq" id="WP_133474703.1">
    <property type="nucleotide sequence ID" value="NZ_SNWP01000011.1"/>
</dbReference>
<sequence length="197" mass="23101">MNTDRNTLTELRQFCHNIHPLQDHEWDDFANCWQPYTAKRKTILTKQGETERYLYFVTEGVQRAFYAGDDEKEATIVFTYPFSFSGVADSFLTQTPSRYFLETLTASEFIRTTYQQVNDLMLRYHNFETLIRKATAFSLAGVLERQIELQCFSAEEKFKVLLKRSPHVLRLIPHKYLASYLGIDATTFSKLLGRVRL</sequence>
<evidence type="ECO:0000313" key="2">
    <source>
        <dbReference type="EMBL" id="TDO26827.1"/>
    </source>
</evidence>
<dbReference type="InterPro" id="IPR014710">
    <property type="entry name" value="RmlC-like_jellyroll"/>
</dbReference>
<dbReference type="Pfam" id="PF00027">
    <property type="entry name" value="cNMP_binding"/>
    <property type="match status" value="1"/>
</dbReference>
<reference evidence="2 3" key="1">
    <citation type="submission" date="2019-03" db="EMBL/GenBank/DDBJ databases">
        <title>Genomic Encyclopedia of Archaeal and Bacterial Type Strains, Phase II (KMG-II): from individual species to whole genera.</title>
        <authorList>
            <person name="Goeker M."/>
        </authorList>
    </citation>
    <scope>NUCLEOTIDE SEQUENCE [LARGE SCALE GENOMIC DNA]</scope>
    <source>
        <strain evidence="2 3">DSM 28323</strain>
    </source>
</reference>
<proteinExistence type="predicted"/>
<dbReference type="Proteomes" id="UP000295741">
    <property type="component" value="Unassembled WGS sequence"/>
</dbReference>
<dbReference type="EMBL" id="SNWP01000011">
    <property type="protein sequence ID" value="TDO26827.1"/>
    <property type="molecule type" value="Genomic_DNA"/>
</dbReference>
<dbReference type="InterPro" id="IPR000595">
    <property type="entry name" value="cNMP-bd_dom"/>
</dbReference>
<comment type="caution">
    <text evidence="2">The sequence shown here is derived from an EMBL/GenBank/DDBJ whole genome shotgun (WGS) entry which is preliminary data.</text>
</comment>
<dbReference type="Gene3D" id="2.60.120.10">
    <property type="entry name" value="Jelly Rolls"/>
    <property type="match status" value="1"/>
</dbReference>
<accession>A0A4R6IWS0</accession>
<protein>
    <submittedName>
        <fullName evidence="2">CRP-like cAMP-binding protein</fullName>
    </submittedName>
</protein>